<reference evidence="1 2" key="1">
    <citation type="journal article" date="2021" name="BMC Genomics">
        <title>Datura genome reveals duplications of psychoactive alkaloid biosynthetic genes and high mutation rate following tissue culture.</title>
        <authorList>
            <person name="Rajewski A."/>
            <person name="Carter-House D."/>
            <person name="Stajich J."/>
            <person name="Litt A."/>
        </authorList>
    </citation>
    <scope>NUCLEOTIDE SEQUENCE [LARGE SCALE GENOMIC DNA]</scope>
    <source>
        <strain evidence="1">AR-01</strain>
    </source>
</reference>
<comment type="caution">
    <text evidence="1">The sequence shown here is derived from an EMBL/GenBank/DDBJ whole genome shotgun (WGS) entry which is preliminary data.</text>
</comment>
<organism evidence="1 2">
    <name type="scientific">Datura stramonium</name>
    <name type="common">Jimsonweed</name>
    <name type="synonym">Common thornapple</name>
    <dbReference type="NCBI Taxonomy" id="4076"/>
    <lineage>
        <taxon>Eukaryota</taxon>
        <taxon>Viridiplantae</taxon>
        <taxon>Streptophyta</taxon>
        <taxon>Embryophyta</taxon>
        <taxon>Tracheophyta</taxon>
        <taxon>Spermatophyta</taxon>
        <taxon>Magnoliopsida</taxon>
        <taxon>eudicotyledons</taxon>
        <taxon>Gunneridae</taxon>
        <taxon>Pentapetalae</taxon>
        <taxon>asterids</taxon>
        <taxon>lamiids</taxon>
        <taxon>Solanales</taxon>
        <taxon>Solanaceae</taxon>
        <taxon>Solanoideae</taxon>
        <taxon>Datureae</taxon>
        <taxon>Datura</taxon>
    </lineage>
</organism>
<dbReference type="Proteomes" id="UP000823775">
    <property type="component" value="Unassembled WGS sequence"/>
</dbReference>
<dbReference type="EMBL" id="JACEIK010002033">
    <property type="protein sequence ID" value="MCD9558606.1"/>
    <property type="molecule type" value="Genomic_DNA"/>
</dbReference>
<name>A0ABS8UJZ2_DATST</name>
<accession>A0ABS8UJZ2</accession>
<protein>
    <submittedName>
        <fullName evidence="1">Uncharacterized protein</fullName>
    </submittedName>
</protein>
<gene>
    <name evidence="1" type="ORF">HAX54_016052</name>
</gene>
<evidence type="ECO:0000313" key="1">
    <source>
        <dbReference type="EMBL" id="MCD9558606.1"/>
    </source>
</evidence>
<evidence type="ECO:0000313" key="2">
    <source>
        <dbReference type="Proteomes" id="UP000823775"/>
    </source>
</evidence>
<proteinExistence type="predicted"/>
<sequence>MGPICTLVDCDRWPGWPKCYNYRCYIAGFRINQVSGVIQDLPQFWGVIIGAIEEIKVIGVIKEIKKANLETGGESLDMEDMEVEPKQALLKIIYVNCNHSGGSIKGKIDV</sequence>
<keyword evidence="2" id="KW-1185">Reference proteome</keyword>